<dbReference type="PANTHER" id="PTHR45333:SF1">
    <property type="entry name" value="CHROMOSOME UNDETERMINED SCAFFOLD_625, WHOLE GENOME SHOTGUN SEQUENCE"/>
    <property type="match status" value="1"/>
</dbReference>
<organism evidence="1 2">
    <name type="scientific">Paramecium pentaurelia</name>
    <dbReference type="NCBI Taxonomy" id="43138"/>
    <lineage>
        <taxon>Eukaryota</taxon>
        <taxon>Sar</taxon>
        <taxon>Alveolata</taxon>
        <taxon>Ciliophora</taxon>
        <taxon>Intramacronucleata</taxon>
        <taxon>Oligohymenophorea</taxon>
        <taxon>Peniculida</taxon>
        <taxon>Parameciidae</taxon>
        <taxon>Paramecium</taxon>
    </lineage>
</organism>
<comment type="caution">
    <text evidence="1">The sequence shown here is derived from an EMBL/GenBank/DDBJ whole genome shotgun (WGS) entry which is preliminary data.</text>
</comment>
<protein>
    <submittedName>
        <fullName evidence="1">Uncharacterized protein</fullName>
    </submittedName>
</protein>
<keyword evidence="2" id="KW-1185">Reference proteome</keyword>
<proteinExistence type="predicted"/>
<name>A0A8S1THR3_9CILI</name>
<dbReference type="Proteomes" id="UP000689195">
    <property type="component" value="Unassembled WGS sequence"/>
</dbReference>
<sequence length="372" mass="44068">MQNLEKLNYQEIAFKFWNKIEENSTLIKVQTTQENIGLKTQLLKILQQPLLELDYLLDEREAVIEVVIDAIKELNLTSYDFYDEFINQHHEKQIEKLRKLGKSINIDRFLHDLKKYSTNLAKAMSMNEMTQVQFQQQGLLYKEEKEKEKWLNDFFNDDDQFGSYRKDIRSCSLVQSNGANFQFTYKSIQEFLIAADLYEVLVISKDFDIQILNTIIEILSKENNQDQDCLQFLEKIDVKYSQTFNQIENISLFEKLKQFDMFKKTINLITRLIETIKQHDINSVNYSTEIYAETRQYFIKKISQEVRISEFLKFLVHLTKIDNLFIISGSNAINILVEMQVDLTNQNFENIRISNTSLFGGNFSKCKLSRQF</sequence>
<evidence type="ECO:0000313" key="2">
    <source>
        <dbReference type="Proteomes" id="UP000689195"/>
    </source>
</evidence>
<dbReference type="PANTHER" id="PTHR45333">
    <property type="entry name" value="MEMBRANE PROTEIN-RELATED"/>
    <property type="match status" value="1"/>
</dbReference>
<dbReference type="OrthoDB" id="312059at2759"/>
<gene>
    <name evidence="1" type="ORF">PPENT_87.1.T0240363</name>
</gene>
<evidence type="ECO:0000313" key="1">
    <source>
        <dbReference type="EMBL" id="CAD8153691.1"/>
    </source>
</evidence>
<reference evidence="1" key="1">
    <citation type="submission" date="2021-01" db="EMBL/GenBank/DDBJ databases">
        <authorList>
            <consortium name="Genoscope - CEA"/>
            <person name="William W."/>
        </authorList>
    </citation>
    <scope>NUCLEOTIDE SEQUENCE</scope>
</reference>
<accession>A0A8S1THR3</accession>
<dbReference type="AlphaFoldDB" id="A0A8S1THR3"/>
<dbReference type="EMBL" id="CAJJDO010000024">
    <property type="protein sequence ID" value="CAD8153691.1"/>
    <property type="molecule type" value="Genomic_DNA"/>
</dbReference>